<dbReference type="GO" id="GO:0004523">
    <property type="term" value="F:RNA-DNA hybrid ribonuclease activity"/>
    <property type="evidence" value="ECO:0007669"/>
    <property type="project" value="UniProtKB-UniRule"/>
</dbReference>
<proteinExistence type="inferred from homology"/>
<feature type="binding site" evidence="11">
    <location>
        <position position="69"/>
    </location>
    <ligand>
        <name>Mg(2+)</name>
        <dbReference type="ChEBI" id="CHEBI:18420"/>
        <label>1</label>
    </ligand>
</feature>
<gene>
    <name evidence="11 13" type="primary">rnhA</name>
    <name evidence="13" type="ORF">IRI77_00880</name>
</gene>
<dbReference type="Gene3D" id="3.30.420.10">
    <property type="entry name" value="Ribonuclease H-like superfamily/Ribonuclease H"/>
    <property type="match status" value="1"/>
</dbReference>
<keyword evidence="9 11" id="KW-0378">Hydrolase</keyword>
<dbReference type="RefSeq" id="WP_194450210.1">
    <property type="nucleotide sequence ID" value="NZ_CP063849.1"/>
</dbReference>
<accession>A0A7S7NRN7</accession>
<feature type="binding site" evidence="11">
    <location>
        <position position="47"/>
    </location>
    <ligand>
        <name>Mg(2+)</name>
        <dbReference type="ChEBI" id="CHEBI:18420"/>
        <label>1</label>
    </ligand>
</feature>
<dbReference type="KEGG" id="pfer:IRI77_00880"/>
<name>A0A7S7NRN7_PALFE</name>
<feature type="binding site" evidence="11">
    <location>
        <position position="9"/>
    </location>
    <ligand>
        <name>Mg(2+)</name>
        <dbReference type="ChEBI" id="CHEBI:18420"/>
        <label>1</label>
    </ligand>
</feature>
<evidence type="ECO:0000256" key="9">
    <source>
        <dbReference type="ARBA" id="ARBA00022801"/>
    </source>
</evidence>
<organism evidence="13 14">
    <name type="scientific">Paludibaculum fermentans</name>
    <dbReference type="NCBI Taxonomy" id="1473598"/>
    <lineage>
        <taxon>Bacteria</taxon>
        <taxon>Pseudomonadati</taxon>
        <taxon>Acidobacteriota</taxon>
        <taxon>Terriglobia</taxon>
        <taxon>Bryobacterales</taxon>
        <taxon>Bryobacteraceae</taxon>
        <taxon>Paludibaculum</taxon>
    </lineage>
</organism>
<feature type="binding site" evidence="11">
    <location>
        <position position="9"/>
    </location>
    <ligand>
        <name>Mg(2+)</name>
        <dbReference type="ChEBI" id="CHEBI:18420"/>
        <label>2</label>
    </ligand>
</feature>
<dbReference type="GO" id="GO:0000287">
    <property type="term" value="F:magnesium ion binding"/>
    <property type="evidence" value="ECO:0007669"/>
    <property type="project" value="UniProtKB-UniRule"/>
</dbReference>
<dbReference type="AlphaFoldDB" id="A0A7S7NRN7"/>
<keyword evidence="10 11" id="KW-0460">Magnesium</keyword>
<comment type="subcellular location">
    <subcellularLocation>
        <location evidence="11">Cytoplasm</location>
    </subcellularLocation>
</comment>
<comment type="cofactor">
    <cofactor evidence="11">
        <name>Mg(2+)</name>
        <dbReference type="ChEBI" id="CHEBI:18420"/>
    </cofactor>
    <text evidence="11">Binds 1 Mg(2+) ion per subunit. May bind a second metal ion at a regulatory site, or after substrate binding.</text>
</comment>
<evidence type="ECO:0000256" key="10">
    <source>
        <dbReference type="ARBA" id="ARBA00022842"/>
    </source>
</evidence>
<feature type="binding site" evidence="11">
    <location>
        <position position="133"/>
    </location>
    <ligand>
        <name>Mg(2+)</name>
        <dbReference type="ChEBI" id="CHEBI:18420"/>
        <label>2</label>
    </ligand>
</feature>
<dbReference type="InterPro" id="IPR002156">
    <property type="entry name" value="RNaseH_domain"/>
</dbReference>
<comment type="catalytic activity">
    <reaction evidence="1 11">
        <text>Endonucleolytic cleavage to 5'-phosphomonoester.</text>
        <dbReference type="EC" id="3.1.26.4"/>
    </reaction>
</comment>
<reference evidence="13 14" key="1">
    <citation type="submission" date="2020-10" db="EMBL/GenBank/DDBJ databases">
        <title>Complete genome sequence of Paludibaculum fermentans P105T, a facultatively anaerobic acidobacterium capable of dissimilatory Fe(III) reduction.</title>
        <authorList>
            <person name="Dedysh S.N."/>
            <person name="Beletsky A.V."/>
            <person name="Kulichevskaya I.S."/>
            <person name="Mardanov A.V."/>
            <person name="Ravin N.V."/>
        </authorList>
    </citation>
    <scope>NUCLEOTIDE SEQUENCE [LARGE SCALE GENOMIC DNA]</scope>
    <source>
        <strain evidence="13 14">P105</strain>
    </source>
</reference>
<dbReference type="InterPro" id="IPR012337">
    <property type="entry name" value="RNaseH-like_sf"/>
</dbReference>
<dbReference type="NCBIfam" id="NF001236">
    <property type="entry name" value="PRK00203.1"/>
    <property type="match status" value="1"/>
</dbReference>
<dbReference type="Pfam" id="PF00075">
    <property type="entry name" value="RNase_H"/>
    <property type="match status" value="1"/>
</dbReference>
<keyword evidence="6 11" id="KW-0540">Nuclease</keyword>
<evidence type="ECO:0000256" key="1">
    <source>
        <dbReference type="ARBA" id="ARBA00000077"/>
    </source>
</evidence>
<comment type="similarity">
    <text evidence="3 11">Belongs to the RNase H family.</text>
</comment>
<evidence type="ECO:0000256" key="8">
    <source>
        <dbReference type="ARBA" id="ARBA00022759"/>
    </source>
</evidence>
<evidence type="ECO:0000259" key="12">
    <source>
        <dbReference type="PROSITE" id="PS50879"/>
    </source>
</evidence>
<dbReference type="GO" id="GO:0003676">
    <property type="term" value="F:nucleic acid binding"/>
    <property type="evidence" value="ECO:0007669"/>
    <property type="project" value="InterPro"/>
</dbReference>
<dbReference type="PANTHER" id="PTHR10642">
    <property type="entry name" value="RIBONUCLEASE H1"/>
    <property type="match status" value="1"/>
</dbReference>
<comment type="function">
    <text evidence="2 11">Endonuclease that specifically degrades the RNA of RNA-DNA hybrids.</text>
</comment>
<evidence type="ECO:0000256" key="4">
    <source>
        <dbReference type="ARBA" id="ARBA00011245"/>
    </source>
</evidence>
<dbReference type="SUPFAM" id="SSF53098">
    <property type="entry name" value="Ribonuclease H-like"/>
    <property type="match status" value="1"/>
</dbReference>
<protein>
    <recommendedName>
        <fullName evidence="5 11">Ribonuclease H</fullName>
        <shortName evidence="11">RNase H</shortName>
        <ecNumber evidence="5 11">3.1.26.4</ecNumber>
    </recommendedName>
</protein>
<dbReference type="GO" id="GO:0043137">
    <property type="term" value="P:DNA replication, removal of RNA primer"/>
    <property type="evidence" value="ECO:0007669"/>
    <property type="project" value="TreeGrafter"/>
</dbReference>
<dbReference type="CDD" id="cd09278">
    <property type="entry name" value="RNase_HI_prokaryote_like"/>
    <property type="match status" value="1"/>
</dbReference>
<evidence type="ECO:0000313" key="14">
    <source>
        <dbReference type="Proteomes" id="UP000593892"/>
    </source>
</evidence>
<keyword evidence="7 11" id="KW-0479">Metal-binding</keyword>
<dbReference type="GO" id="GO:0005737">
    <property type="term" value="C:cytoplasm"/>
    <property type="evidence" value="ECO:0007669"/>
    <property type="project" value="UniProtKB-SubCell"/>
</dbReference>
<dbReference type="EC" id="3.1.26.4" evidence="5 11"/>
<evidence type="ECO:0000256" key="5">
    <source>
        <dbReference type="ARBA" id="ARBA00012180"/>
    </source>
</evidence>
<keyword evidence="8 11" id="KW-0255">Endonuclease</keyword>
<keyword evidence="14" id="KW-1185">Reference proteome</keyword>
<evidence type="ECO:0000256" key="6">
    <source>
        <dbReference type="ARBA" id="ARBA00022722"/>
    </source>
</evidence>
<dbReference type="PANTHER" id="PTHR10642:SF26">
    <property type="entry name" value="RIBONUCLEASE H1"/>
    <property type="match status" value="1"/>
</dbReference>
<evidence type="ECO:0000256" key="2">
    <source>
        <dbReference type="ARBA" id="ARBA00004065"/>
    </source>
</evidence>
<sequence>MKKVQAITDGSCLGNPGRGGWACILRYGGHTKEMYGSERETTNNRMELTAAIQALAALREACEVEIVTDSQYVKNGIQTWMAGWKRNGWKTAAKKPVMNQDLWVELDEQVQRHKTDWVWTKGHANHADNNRCDELARMAAENQSSS</sequence>
<dbReference type="InterPro" id="IPR050092">
    <property type="entry name" value="RNase_H"/>
</dbReference>
<evidence type="ECO:0000256" key="7">
    <source>
        <dbReference type="ARBA" id="ARBA00022723"/>
    </source>
</evidence>
<dbReference type="EMBL" id="CP063849">
    <property type="protein sequence ID" value="QOY88548.1"/>
    <property type="molecule type" value="Genomic_DNA"/>
</dbReference>
<dbReference type="FunFam" id="3.30.420.10:FF:000089">
    <property type="entry name" value="Ribonuclease H"/>
    <property type="match status" value="1"/>
</dbReference>
<feature type="domain" description="RNase H type-1" evidence="12">
    <location>
        <begin position="1"/>
        <end position="141"/>
    </location>
</feature>
<evidence type="ECO:0000256" key="3">
    <source>
        <dbReference type="ARBA" id="ARBA00005300"/>
    </source>
</evidence>
<dbReference type="HAMAP" id="MF_00042">
    <property type="entry name" value="RNase_H"/>
    <property type="match status" value="1"/>
</dbReference>
<dbReference type="InterPro" id="IPR036397">
    <property type="entry name" value="RNaseH_sf"/>
</dbReference>
<comment type="subunit">
    <text evidence="4 11">Monomer.</text>
</comment>
<evidence type="ECO:0000256" key="11">
    <source>
        <dbReference type="HAMAP-Rule" id="MF_00042"/>
    </source>
</evidence>
<evidence type="ECO:0000313" key="13">
    <source>
        <dbReference type="EMBL" id="QOY88548.1"/>
    </source>
</evidence>
<keyword evidence="11" id="KW-0963">Cytoplasm</keyword>
<dbReference type="InterPro" id="IPR022892">
    <property type="entry name" value="RNaseHI"/>
</dbReference>
<dbReference type="Proteomes" id="UP000593892">
    <property type="component" value="Chromosome"/>
</dbReference>
<dbReference type="PROSITE" id="PS50879">
    <property type="entry name" value="RNASE_H_1"/>
    <property type="match status" value="1"/>
</dbReference>